<evidence type="ECO:0000313" key="3">
    <source>
        <dbReference type="Proteomes" id="UP000051063"/>
    </source>
</evidence>
<sequence length="92" mass="10874">MNVNSNTRAGDEQYVELLTQLQAIDFVLVELNLYLDTHPTDANAIEQFNELTQQRWQMANEFEALYGPLMNFGRSYSGYPWQWNDTPWPWQV</sequence>
<evidence type="ECO:0000313" key="2">
    <source>
        <dbReference type="EMBL" id="KQL49124.1"/>
    </source>
</evidence>
<dbReference type="PIRSF" id="PIRSF010606">
    <property type="entry name" value="Spore_coat_CotJB"/>
    <property type="match status" value="1"/>
</dbReference>
<proteinExistence type="predicted"/>
<dbReference type="InterPro" id="IPR016571">
    <property type="entry name" value="Spore_coat_assembly_CotJB"/>
</dbReference>
<dbReference type="InterPro" id="IPR024207">
    <property type="entry name" value="CotJB_dom"/>
</dbReference>
<comment type="caution">
    <text evidence="2">The sequence shown here is derived from an EMBL/GenBank/DDBJ whole genome shotgun (WGS) entry which is preliminary data.</text>
</comment>
<dbReference type="Pfam" id="PF12652">
    <property type="entry name" value="CotJB"/>
    <property type="match status" value="1"/>
</dbReference>
<evidence type="ECO:0000259" key="1">
    <source>
        <dbReference type="Pfam" id="PF12652"/>
    </source>
</evidence>
<accession>A0ABR5NCM2</accession>
<dbReference type="Proteomes" id="UP000051063">
    <property type="component" value="Unassembled WGS sequence"/>
</dbReference>
<dbReference type="EMBL" id="LJJB01000007">
    <property type="protein sequence ID" value="KQL49124.1"/>
    <property type="molecule type" value="Genomic_DNA"/>
</dbReference>
<feature type="domain" description="Protein CotJB" evidence="1">
    <location>
        <begin position="16"/>
        <end position="91"/>
    </location>
</feature>
<name>A0ABR5NCM2_BRECH</name>
<protein>
    <submittedName>
        <fullName evidence="2">CotJB protein</fullName>
    </submittedName>
</protein>
<dbReference type="RefSeq" id="WP_055743422.1">
    <property type="nucleotide sequence ID" value="NZ_LJJB01000007.1"/>
</dbReference>
<organism evidence="2 3">
    <name type="scientific">Brevibacillus choshinensis</name>
    <dbReference type="NCBI Taxonomy" id="54911"/>
    <lineage>
        <taxon>Bacteria</taxon>
        <taxon>Bacillati</taxon>
        <taxon>Bacillota</taxon>
        <taxon>Bacilli</taxon>
        <taxon>Bacillales</taxon>
        <taxon>Paenibacillaceae</taxon>
        <taxon>Brevibacillus</taxon>
    </lineage>
</organism>
<reference evidence="2 3" key="1">
    <citation type="submission" date="2015-09" db="EMBL/GenBank/DDBJ databases">
        <title>Genome sequencing project for genomic taxonomy and phylogenomics of Bacillus-like bacteria.</title>
        <authorList>
            <person name="Liu B."/>
            <person name="Wang J."/>
            <person name="Zhu Y."/>
            <person name="Liu G."/>
            <person name="Chen Q."/>
            <person name="Chen Z."/>
            <person name="Lan J."/>
            <person name="Che J."/>
            <person name="Ge C."/>
            <person name="Shi H."/>
            <person name="Pan Z."/>
            <person name="Liu X."/>
        </authorList>
    </citation>
    <scope>NUCLEOTIDE SEQUENCE [LARGE SCALE GENOMIC DNA]</scope>
    <source>
        <strain evidence="2 3">DSM 8552</strain>
    </source>
</reference>
<gene>
    <name evidence="2" type="ORF">AN963_04960</name>
</gene>
<keyword evidence="3" id="KW-1185">Reference proteome</keyword>